<evidence type="ECO:0000313" key="2">
    <source>
        <dbReference type="EMBL" id="GAN13694.1"/>
    </source>
</evidence>
<dbReference type="Proteomes" id="UP000032025">
    <property type="component" value="Unassembled WGS sequence"/>
</dbReference>
<dbReference type="InterPro" id="IPR043129">
    <property type="entry name" value="ATPase_NBD"/>
</dbReference>
<proteinExistence type="inferred from homology"/>
<dbReference type="PANTHER" id="PTHR18964">
    <property type="entry name" value="ROK (REPRESSOR, ORF, KINASE) FAMILY"/>
    <property type="match status" value="1"/>
</dbReference>
<evidence type="ECO:0000313" key="3">
    <source>
        <dbReference type="Proteomes" id="UP000032025"/>
    </source>
</evidence>
<comment type="caution">
    <text evidence="2">The sequence shown here is derived from an EMBL/GenBank/DDBJ whole genome shotgun (WGS) entry which is preliminary data.</text>
</comment>
<dbReference type="SUPFAM" id="SSF53067">
    <property type="entry name" value="Actin-like ATPase domain"/>
    <property type="match status" value="1"/>
</dbReference>
<dbReference type="InterPro" id="IPR000600">
    <property type="entry name" value="ROK"/>
</dbReference>
<dbReference type="EMBL" id="BBJS01000023">
    <property type="protein sequence ID" value="GAN13694.1"/>
    <property type="molecule type" value="Genomic_DNA"/>
</dbReference>
<accession>A0A0C9N2D9</accession>
<dbReference type="PANTHER" id="PTHR18964:SF149">
    <property type="entry name" value="BIFUNCTIONAL UDP-N-ACETYLGLUCOSAMINE 2-EPIMERASE_N-ACETYLMANNOSAMINE KINASE"/>
    <property type="match status" value="1"/>
</dbReference>
<protein>
    <submittedName>
        <fullName evidence="2">DNA, contig: SP623</fullName>
    </submittedName>
</protein>
<organism evidence="2 3">
    <name type="scientific">Sphingomonas paucimobilis NBRC 13935</name>
    <dbReference type="NCBI Taxonomy" id="1219050"/>
    <lineage>
        <taxon>Bacteria</taxon>
        <taxon>Pseudomonadati</taxon>
        <taxon>Pseudomonadota</taxon>
        <taxon>Alphaproteobacteria</taxon>
        <taxon>Sphingomonadales</taxon>
        <taxon>Sphingomonadaceae</taxon>
        <taxon>Sphingomonas</taxon>
    </lineage>
</organism>
<dbReference type="Gene3D" id="1.10.10.10">
    <property type="entry name" value="Winged helix-like DNA-binding domain superfamily/Winged helix DNA-binding domain"/>
    <property type="match status" value="1"/>
</dbReference>
<dbReference type="AlphaFoldDB" id="A0A0C9N2D9"/>
<keyword evidence="3" id="KW-1185">Reference proteome</keyword>
<name>A0A0C9N2D9_SPHPI</name>
<gene>
    <name evidence="2" type="ORF">SP6_23_00950</name>
</gene>
<comment type="similarity">
    <text evidence="1">Belongs to the ROK (NagC/XylR) family.</text>
</comment>
<dbReference type="Gene3D" id="3.30.420.40">
    <property type="match status" value="2"/>
</dbReference>
<dbReference type="InterPro" id="IPR036390">
    <property type="entry name" value="WH_DNA-bd_sf"/>
</dbReference>
<evidence type="ECO:0000256" key="1">
    <source>
        <dbReference type="ARBA" id="ARBA00006479"/>
    </source>
</evidence>
<sequence>MQGRTHPTGTARTYAYRKRIAPLCHYQPDGRLRFSVMSAAHRPRLFGTNLERAADHNQRITLHAIRVCGALTRVELASITGLTTAAIANITRRLLNDGLIEEAGQQRGGRGQPPTRLVIRHKACFALGINIDRDHVTIVLVDFAGETVARISEDIAFALPGQVATLYRTSIRKMLQAARITVDQLVGLGVASPDQLGSIDLPGRPAAYADWDEVDMAKLFARPFALPVFTENDAAAAAMGEMQFGLGQRHASFFYILISSGLGGGVVVDNAYIRGADGRSGELGFLRTATGAQVQTLVSRSGLAMHLNRDGFALADIPCDNDTGGHAVQDSVEAWIEAAATQLVEPLTAVNCLLNPAIVLVGGRLPAAVLDGLTNRLNTRLAEACDGIPALAPVARAALSADAPAVGAAILPFSHFLLPKPGALWKTPGHDQ</sequence>
<dbReference type="Pfam" id="PF00480">
    <property type="entry name" value="ROK"/>
    <property type="match status" value="1"/>
</dbReference>
<reference evidence="2 3" key="1">
    <citation type="submission" date="2014-08" db="EMBL/GenBank/DDBJ databases">
        <title>Whole genome shotgun sequence of Sphingomonas paucimobilis NBRC 13935.</title>
        <authorList>
            <person name="Hosoyama A."/>
            <person name="Hashimoto M."/>
            <person name="Hosoyama Y."/>
            <person name="Noguchi M."/>
            <person name="Uohara A."/>
            <person name="Ohji S."/>
            <person name="Katano-Makiyama Y."/>
            <person name="Ichikawa N."/>
            <person name="Kimura A."/>
            <person name="Yamazoe A."/>
            <person name="Fujita N."/>
        </authorList>
    </citation>
    <scope>NUCLEOTIDE SEQUENCE [LARGE SCALE GENOMIC DNA]</scope>
    <source>
        <strain evidence="2 3">NBRC 13935</strain>
    </source>
</reference>
<dbReference type="SUPFAM" id="SSF46785">
    <property type="entry name" value="Winged helix' DNA-binding domain"/>
    <property type="match status" value="1"/>
</dbReference>
<dbReference type="InterPro" id="IPR036388">
    <property type="entry name" value="WH-like_DNA-bd_sf"/>
</dbReference>